<dbReference type="InterPro" id="IPR033334">
    <property type="entry name" value="LNG1/2"/>
</dbReference>
<feature type="compositionally biased region" description="Polar residues" evidence="1">
    <location>
        <begin position="691"/>
        <end position="715"/>
    </location>
</feature>
<organism evidence="4 5">
    <name type="scientific">Eragrostis curvula</name>
    <name type="common">weeping love grass</name>
    <dbReference type="NCBI Taxonomy" id="38414"/>
    <lineage>
        <taxon>Eukaryota</taxon>
        <taxon>Viridiplantae</taxon>
        <taxon>Streptophyta</taxon>
        <taxon>Embryophyta</taxon>
        <taxon>Tracheophyta</taxon>
        <taxon>Spermatophyta</taxon>
        <taxon>Magnoliopsida</taxon>
        <taxon>Liliopsida</taxon>
        <taxon>Poales</taxon>
        <taxon>Poaceae</taxon>
        <taxon>PACMAD clade</taxon>
        <taxon>Chloridoideae</taxon>
        <taxon>Eragrostideae</taxon>
        <taxon>Eragrostidinae</taxon>
        <taxon>Eragrostis</taxon>
    </lineage>
</organism>
<keyword evidence="5" id="KW-1185">Reference proteome</keyword>
<evidence type="ECO:0000259" key="2">
    <source>
        <dbReference type="Pfam" id="PF14309"/>
    </source>
</evidence>
<evidence type="ECO:0008006" key="6">
    <source>
        <dbReference type="Google" id="ProtNLM"/>
    </source>
</evidence>
<dbReference type="AlphaFoldDB" id="A0A5J9SUX8"/>
<feature type="compositionally biased region" description="Basic and acidic residues" evidence="1">
    <location>
        <begin position="1124"/>
        <end position="1133"/>
    </location>
</feature>
<feature type="compositionally biased region" description="Polar residues" evidence="1">
    <location>
        <begin position="808"/>
        <end position="820"/>
    </location>
</feature>
<sequence length="1163" mass="128580">MPAKYLQALGEERRPELHRQVGCVTGILQAFDRRHPLTSHKRLLPPGPVLSSSPSVGGDRPRYSPQIALENNLTKTWSDNQRIPGAELSQTSYSSSPSSSFSSLDGNRSTQQDLSATDRMLFPERPFKSSLKLKSSFDSDNGLDYTDDALTNPDNIPAAESSLPILGIRNLVKDSIYKDSRDSSVRISTKEEVKGHPVSCGDAPRQLDGPPSDCMQGKSKGLMDINESLRMLAKLREASWTPPESGHHARLSYDVPRFSYDGKETASKLREVPRLSLDIKEGHLWNREMDLRSKPSMNVSGRSSSTINETQQEQPACKRLPSVVAKLMGLEDLPEKNENAAASQACKVVDENKQEAMLSPSSISSHKGPAPRQQRIQESSVRNIPNSKFPVEAAPWKQQERIVLPRRLPKGSKGAHGREQAAVSVFSDLEKRLKDIDFHQSNKDFRALKQILDSMEAKGLLQNKKREEASVLKSYDGSNDSKEITNANLGLNSKANTMWMAEENKTESSFRSPIVIMKPSKSSNLLSEVDSSVTPLRHPSDLPQLETGNSTDKRKASMINRTAKEQHAKSSPRVSTTQSFASYDRRSNGRNEESSSKQKPSSLLVSDSSSGGQQQPRDNSIGLQKNKSSTSPRLLQKKLDSERRARPPIPSAESNKSQRRTDRNNLDTVSPRSKIRRKPLHAQEGDDGMHNVSNNRTRSLNHQGNDMSTRSDGSMSVASEFDLEATSTHKSAEMDISNFHQDIRTPSGRNPQKVKTSYDASKDVSSADTSAAIVERPSPVSVLDSSFDQEDHFPTNDERHVSEETWKQSDTQPANQVTPSKNSKLANVASLLEKLQQLSVNKDDDAPPVDHIAFLCETESPDQRYLSEILLASGLLMKDLGSGQTGLQLHSSGYPINPDLFLVLEQRKAGWVSKPGGIHQSRNGAESDPKRAHRKLIFDTLNELLFHKFEKETAVYSLGSFTRSKDPTGQVLSGQQLVKFLSSGIEDLEKERSRICQMDSSVIPDAEILHKLQGWTSFSKELPGMVLEIERSIFKELVDEVVRGESADGPQMKPRGRRAPPHRVLHQAFFVNLASSTAPYAPRDPLGVLSSRTSRAHGDSDTASPQPSPSQRRPLHVLTGSLRPELEARHNSGEAESSVAGAATVNRLGERGREAKERGVRLT</sequence>
<feature type="compositionally biased region" description="Basic and acidic residues" evidence="1">
    <location>
        <begin position="1148"/>
        <end position="1163"/>
    </location>
</feature>
<dbReference type="InterPro" id="IPR025486">
    <property type="entry name" value="DUF4378"/>
</dbReference>
<feature type="compositionally biased region" description="Polar residues" evidence="1">
    <location>
        <begin position="522"/>
        <end position="534"/>
    </location>
</feature>
<dbReference type="Gramene" id="TVU02762">
    <property type="protein sequence ID" value="TVU02762"/>
    <property type="gene ID" value="EJB05_51720"/>
</dbReference>
<dbReference type="Pfam" id="PF14383">
    <property type="entry name" value="VARLMGL"/>
    <property type="match status" value="1"/>
</dbReference>
<feature type="region of interest" description="Disordered" evidence="1">
    <location>
        <begin position="38"/>
        <end position="64"/>
    </location>
</feature>
<dbReference type="PANTHER" id="PTHR31680">
    <property type="entry name" value="LONGIFOLIA PROTEIN"/>
    <property type="match status" value="1"/>
</dbReference>
<dbReference type="EMBL" id="RWGY01000282">
    <property type="protein sequence ID" value="TVU02762.1"/>
    <property type="molecule type" value="Genomic_DNA"/>
</dbReference>
<feature type="compositionally biased region" description="Low complexity" evidence="1">
    <location>
        <begin position="89"/>
        <end position="103"/>
    </location>
</feature>
<dbReference type="Proteomes" id="UP000324897">
    <property type="component" value="Unassembled WGS sequence"/>
</dbReference>
<feature type="compositionally biased region" description="Polar residues" evidence="1">
    <location>
        <begin position="104"/>
        <end position="115"/>
    </location>
</feature>
<feature type="region of interest" description="Disordered" evidence="1">
    <location>
        <begin position="294"/>
        <end position="316"/>
    </location>
</feature>
<feature type="compositionally biased region" description="Basic and acidic residues" evidence="1">
    <location>
        <begin position="583"/>
        <end position="596"/>
    </location>
</feature>
<feature type="region of interest" description="Disordered" evidence="1">
    <location>
        <begin position="1081"/>
        <end position="1163"/>
    </location>
</feature>
<feature type="compositionally biased region" description="Polar residues" evidence="1">
    <location>
        <begin position="611"/>
        <end position="633"/>
    </location>
</feature>
<dbReference type="OrthoDB" id="1929599at2759"/>
<gene>
    <name evidence="4" type="ORF">EJB05_51720</name>
</gene>
<comment type="caution">
    <text evidence="4">The sequence shown here is derived from an EMBL/GenBank/DDBJ whole genome shotgun (WGS) entry which is preliminary data.</text>
</comment>
<feature type="region of interest" description="Disordered" evidence="1">
    <location>
        <begin position="358"/>
        <end position="378"/>
    </location>
</feature>
<feature type="domain" description="DUF3741" evidence="3">
    <location>
        <begin position="319"/>
        <end position="337"/>
    </location>
</feature>
<evidence type="ECO:0000256" key="1">
    <source>
        <dbReference type="SAM" id="MobiDB-lite"/>
    </source>
</evidence>
<dbReference type="PANTHER" id="PTHR31680:SF4">
    <property type="entry name" value="LONGIFOLIA PROTEIN"/>
    <property type="match status" value="1"/>
</dbReference>
<feature type="region of interest" description="Disordered" evidence="1">
    <location>
        <begin position="189"/>
        <end position="217"/>
    </location>
</feature>
<evidence type="ECO:0000313" key="5">
    <source>
        <dbReference type="Proteomes" id="UP000324897"/>
    </source>
</evidence>
<feature type="compositionally biased region" description="Low complexity" evidence="1">
    <location>
        <begin position="1134"/>
        <end position="1143"/>
    </location>
</feature>
<feature type="compositionally biased region" description="Basic and acidic residues" evidence="1">
    <location>
        <begin position="789"/>
        <end position="807"/>
    </location>
</feature>
<dbReference type="InterPro" id="IPR032795">
    <property type="entry name" value="DUF3741-assoc"/>
</dbReference>
<proteinExistence type="predicted"/>
<dbReference type="GO" id="GO:0051513">
    <property type="term" value="P:regulation of monopolar cell growth"/>
    <property type="evidence" value="ECO:0007669"/>
    <property type="project" value="InterPro"/>
</dbReference>
<evidence type="ECO:0000259" key="3">
    <source>
        <dbReference type="Pfam" id="PF14383"/>
    </source>
</evidence>
<evidence type="ECO:0000313" key="4">
    <source>
        <dbReference type="EMBL" id="TVU02762.1"/>
    </source>
</evidence>
<accession>A0A5J9SUX8</accession>
<feature type="compositionally biased region" description="Polar residues" evidence="1">
    <location>
        <begin position="572"/>
        <end position="581"/>
    </location>
</feature>
<feature type="compositionally biased region" description="Polar residues" evidence="1">
    <location>
        <begin position="747"/>
        <end position="769"/>
    </location>
</feature>
<feature type="compositionally biased region" description="Low complexity" evidence="1">
    <location>
        <begin position="601"/>
        <end position="610"/>
    </location>
</feature>
<name>A0A5J9SUX8_9POAL</name>
<dbReference type="Pfam" id="PF14309">
    <property type="entry name" value="DUF4378"/>
    <property type="match status" value="1"/>
</dbReference>
<protein>
    <recommendedName>
        <fullName evidence="6">DUF4378 domain-containing protein</fullName>
    </recommendedName>
</protein>
<feature type="region of interest" description="Disordered" evidence="1">
    <location>
        <begin position="88"/>
        <end position="121"/>
    </location>
</feature>
<feature type="region of interest" description="Disordered" evidence="1">
    <location>
        <begin position="739"/>
        <end position="820"/>
    </location>
</feature>
<reference evidence="4 5" key="1">
    <citation type="journal article" date="2019" name="Sci. Rep.">
        <title>A high-quality genome of Eragrostis curvula grass provides insights into Poaceae evolution and supports new strategies to enhance forage quality.</title>
        <authorList>
            <person name="Carballo J."/>
            <person name="Santos B.A.C.M."/>
            <person name="Zappacosta D."/>
            <person name="Garbus I."/>
            <person name="Selva J.P."/>
            <person name="Gallo C.A."/>
            <person name="Diaz A."/>
            <person name="Albertini E."/>
            <person name="Caccamo M."/>
            <person name="Echenique V."/>
        </authorList>
    </citation>
    <scope>NUCLEOTIDE SEQUENCE [LARGE SCALE GENOMIC DNA]</scope>
    <source>
        <strain evidence="5">cv. Victoria</strain>
        <tissue evidence="4">Leaf</tissue>
    </source>
</reference>
<feature type="compositionally biased region" description="Low complexity" evidence="1">
    <location>
        <begin position="49"/>
        <end position="58"/>
    </location>
</feature>
<feature type="domain" description="DUF4378" evidence="2">
    <location>
        <begin position="864"/>
        <end position="1040"/>
    </location>
</feature>
<feature type="region of interest" description="Disordered" evidence="1">
    <location>
        <begin position="522"/>
        <end position="715"/>
    </location>
</feature>
<feature type="compositionally biased region" description="Polar residues" evidence="1">
    <location>
        <begin position="295"/>
        <end position="314"/>
    </location>
</feature>